<organism evidence="1 2">
    <name type="scientific">Alkaliphilus metalliredigens (strain QYMF)</name>
    <dbReference type="NCBI Taxonomy" id="293826"/>
    <lineage>
        <taxon>Bacteria</taxon>
        <taxon>Bacillati</taxon>
        <taxon>Bacillota</taxon>
        <taxon>Clostridia</taxon>
        <taxon>Peptostreptococcales</taxon>
        <taxon>Natronincolaceae</taxon>
        <taxon>Alkaliphilus</taxon>
    </lineage>
</organism>
<gene>
    <name evidence="1" type="ordered locus">Amet_2581</name>
</gene>
<evidence type="ECO:0000313" key="2">
    <source>
        <dbReference type="Proteomes" id="UP000001572"/>
    </source>
</evidence>
<dbReference type="Proteomes" id="UP000001572">
    <property type="component" value="Chromosome"/>
</dbReference>
<dbReference type="HOGENOM" id="CLU_2875739_0_0_9"/>
<dbReference type="STRING" id="293826.Amet_2581"/>
<reference evidence="2" key="1">
    <citation type="journal article" date="2016" name="Genome Announc.">
        <title>Complete genome sequence of Alkaliphilus metalliredigens strain QYMF, an alkaliphilic and metal-reducing bacterium isolated from borax-contaminated leachate ponds.</title>
        <authorList>
            <person name="Hwang C."/>
            <person name="Copeland A."/>
            <person name="Lucas S."/>
            <person name="Lapidus A."/>
            <person name="Barry K."/>
            <person name="Detter J.C."/>
            <person name="Glavina Del Rio T."/>
            <person name="Hammon N."/>
            <person name="Israni S."/>
            <person name="Dalin E."/>
            <person name="Tice H."/>
            <person name="Pitluck S."/>
            <person name="Chertkov O."/>
            <person name="Brettin T."/>
            <person name="Bruce D."/>
            <person name="Han C."/>
            <person name="Schmutz J."/>
            <person name="Larimer F."/>
            <person name="Land M.L."/>
            <person name="Hauser L."/>
            <person name="Kyrpides N."/>
            <person name="Mikhailova N."/>
            <person name="Ye Q."/>
            <person name="Zhou J."/>
            <person name="Richardson P."/>
            <person name="Fields M.W."/>
        </authorList>
    </citation>
    <scope>NUCLEOTIDE SEQUENCE [LARGE SCALE GENOMIC DNA]</scope>
    <source>
        <strain evidence="2">QYMF</strain>
    </source>
</reference>
<keyword evidence="2" id="KW-1185">Reference proteome</keyword>
<proteinExistence type="predicted"/>
<sequence length="63" mass="7295">MEDRAKSVMQIEKSIFKAATGYEYEESEIKANKKDNTTEVKKVKKHKQPDVRAAIAYLNLFCE</sequence>
<dbReference type="EMBL" id="CP000724">
    <property type="protein sequence ID" value="ABR48733.1"/>
    <property type="molecule type" value="Genomic_DNA"/>
</dbReference>
<dbReference type="AlphaFoldDB" id="A6TRB5"/>
<accession>A6TRB5</accession>
<protein>
    <submittedName>
        <fullName evidence="1">Uncharacterized protein</fullName>
    </submittedName>
</protein>
<evidence type="ECO:0000313" key="1">
    <source>
        <dbReference type="EMBL" id="ABR48733.1"/>
    </source>
</evidence>
<dbReference type="KEGG" id="amt:Amet_2581"/>
<name>A6TRB5_ALKMQ</name>